<dbReference type="Proteomes" id="UP000249890">
    <property type="component" value="Chromosome"/>
</dbReference>
<dbReference type="EMBL" id="CP021780">
    <property type="protein sequence ID" value="ASA23469.1"/>
    <property type="molecule type" value="Genomic_DNA"/>
</dbReference>
<reference evidence="1 2" key="1">
    <citation type="submission" date="2017-06" db="EMBL/GenBank/DDBJ databases">
        <title>Complete genome sequence of Paenibacillus donghaensis KCTC 13049T isolated from East Sea sediment, South Korea.</title>
        <authorList>
            <person name="Jung B.K."/>
            <person name="Hong S.-J."/>
            <person name="Shin J.-H."/>
        </authorList>
    </citation>
    <scope>NUCLEOTIDE SEQUENCE [LARGE SCALE GENOMIC DNA]</scope>
    <source>
        <strain evidence="1 2">KCTC 13049</strain>
    </source>
</reference>
<proteinExistence type="predicted"/>
<dbReference type="OrthoDB" id="9781005at2"/>
<protein>
    <recommendedName>
        <fullName evidence="3">Integrase catalytic domain-containing protein</fullName>
    </recommendedName>
</protein>
<evidence type="ECO:0000313" key="1">
    <source>
        <dbReference type="EMBL" id="ASA23469.1"/>
    </source>
</evidence>
<dbReference type="RefSeq" id="WP_087917458.1">
    <property type="nucleotide sequence ID" value="NZ_CP021780.1"/>
</dbReference>
<accession>A0A2Z2KLU3</accession>
<name>A0A2Z2KLU3_9BACL</name>
<organism evidence="1 2">
    <name type="scientific">Paenibacillus donghaensis</name>
    <dbReference type="NCBI Taxonomy" id="414771"/>
    <lineage>
        <taxon>Bacteria</taxon>
        <taxon>Bacillati</taxon>
        <taxon>Bacillota</taxon>
        <taxon>Bacilli</taxon>
        <taxon>Bacillales</taxon>
        <taxon>Paenibacillaceae</taxon>
        <taxon>Paenibacillus</taxon>
    </lineage>
</organism>
<dbReference type="KEGG" id="pdh:B9T62_23275"/>
<dbReference type="AlphaFoldDB" id="A0A2Z2KLU3"/>
<evidence type="ECO:0008006" key="3">
    <source>
        <dbReference type="Google" id="ProtNLM"/>
    </source>
</evidence>
<gene>
    <name evidence="1" type="ORF">B9T62_23275</name>
</gene>
<sequence length="68" mass="7945">MKLNKKIKALRRPWCRKSKTKSIVSVVLGHSNNNELVLRTFDIAHKTYPEVKPLFHSDRGFQVRQEVA</sequence>
<keyword evidence="2" id="KW-1185">Reference proteome</keyword>
<evidence type="ECO:0000313" key="2">
    <source>
        <dbReference type="Proteomes" id="UP000249890"/>
    </source>
</evidence>